<feature type="transmembrane region" description="Helical" evidence="1">
    <location>
        <begin position="20"/>
        <end position="41"/>
    </location>
</feature>
<sequence>MCTRRIMSSTKIMDNMEVAYMFIIVLTCFIGIIVTIFGVVAKPNHTKYLSRDDFKTFMDCVVAVGILNVSMSLAVPLGSCRNRMNGFAANLAVGVITTILELVLVILYFREFTEYGVALIALMVINVVNMVLGGVLIKNWNNTWRNYPEEG</sequence>
<dbReference type="EMBL" id="UZAE01005691">
    <property type="protein sequence ID" value="VDO01792.1"/>
    <property type="molecule type" value="Genomic_DNA"/>
</dbReference>
<dbReference type="AlphaFoldDB" id="A0A0R3TFU5"/>
<reference evidence="4" key="1">
    <citation type="submission" date="2017-02" db="UniProtKB">
        <authorList>
            <consortium name="WormBaseParasite"/>
        </authorList>
    </citation>
    <scope>IDENTIFICATION</scope>
</reference>
<evidence type="ECO:0000256" key="1">
    <source>
        <dbReference type="SAM" id="Phobius"/>
    </source>
</evidence>
<keyword evidence="1" id="KW-1133">Transmembrane helix</keyword>
<keyword evidence="3" id="KW-1185">Reference proteome</keyword>
<name>A0A0R3TFU5_RODNA</name>
<feature type="transmembrane region" description="Helical" evidence="1">
    <location>
        <begin position="56"/>
        <end position="75"/>
    </location>
</feature>
<gene>
    <name evidence="2" type="ORF">HNAJ_LOCUS5932</name>
</gene>
<organism evidence="4">
    <name type="scientific">Rodentolepis nana</name>
    <name type="common">Dwarf tapeworm</name>
    <name type="synonym">Hymenolepis nana</name>
    <dbReference type="NCBI Taxonomy" id="102285"/>
    <lineage>
        <taxon>Eukaryota</taxon>
        <taxon>Metazoa</taxon>
        <taxon>Spiralia</taxon>
        <taxon>Lophotrochozoa</taxon>
        <taxon>Platyhelminthes</taxon>
        <taxon>Cestoda</taxon>
        <taxon>Eucestoda</taxon>
        <taxon>Cyclophyllidea</taxon>
        <taxon>Hymenolepididae</taxon>
        <taxon>Rodentolepis</taxon>
    </lineage>
</organism>
<dbReference type="WBParaSite" id="HNAJ_0000593601-mRNA-1">
    <property type="protein sequence ID" value="HNAJ_0000593601-mRNA-1"/>
    <property type="gene ID" value="HNAJ_0000593601"/>
</dbReference>
<keyword evidence="1" id="KW-0812">Transmembrane</keyword>
<feature type="transmembrane region" description="Helical" evidence="1">
    <location>
        <begin position="87"/>
        <end position="109"/>
    </location>
</feature>
<evidence type="ECO:0000313" key="4">
    <source>
        <dbReference type="WBParaSite" id="HNAJ_0000593601-mRNA-1"/>
    </source>
</evidence>
<evidence type="ECO:0000313" key="2">
    <source>
        <dbReference type="EMBL" id="VDO01792.1"/>
    </source>
</evidence>
<keyword evidence="1" id="KW-0472">Membrane</keyword>
<proteinExistence type="predicted"/>
<accession>A0A0R3TFU5</accession>
<feature type="transmembrane region" description="Helical" evidence="1">
    <location>
        <begin position="115"/>
        <end position="137"/>
    </location>
</feature>
<evidence type="ECO:0000313" key="3">
    <source>
        <dbReference type="Proteomes" id="UP000278807"/>
    </source>
</evidence>
<dbReference type="Proteomes" id="UP000278807">
    <property type="component" value="Unassembled WGS sequence"/>
</dbReference>
<reference evidence="2 3" key="2">
    <citation type="submission" date="2018-11" db="EMBL/GenBank/DDBJ databases">
        <authorList>
            <consortium name="Pathogen Informatics"/>
        </authorList>
    </citation>
    <scope>NUCLEOTIDE SEQUENCE [LARGE SCALE GENOMIC DNA]</scope>
</reference>
<protein>
    <submittedName>
        <fullName evidence="4">Membrane spanning protein</fullName>
    </submittedName>
</protein>